<feature type="compositionally biased region" description="Low complexity" evidence="1">
    <location>
        <begin position="777"/>
        <end position="794"/>
    </location>
</feature>
<dbReference type="AlphaFoldDB" id="A0A1Y2BA31"/>
<evidence type="ECO:0000256" key="2">
    <source>
        <dbReference type="SAM" id="Phobius"/>
    </source>
</evidence>
<comment type="caution">
    <text evidence="3">The sequence shown here is derived from an EMBL/GenBank/DDBJ whole genome shotgun (WGS) entry which is preliminary data.</text>
</comment>
<name>A0A1Y2BA31_9FUNG</name>
<accession>A0A1Y2BA31</accession>
<organism evidence="3 4">
    <name type="scientific">Neocallimastix californiae</name>
    <dbReference type="NCBI Taxonomy" id="1754190"/>
    <lineage>
        <taxon>Eukaryota</taxon>
        <taxon>Fungi</taxon>
        <taxon>Fungi incertae sedis</taxon>
        <taxon>Chytridiomycota</taxon>
        <taxon>Chytridiomycota incertae sedis</taxon>
        <taxon>Neocallimastigomycetes</taxon>
        <taxon>Neocallimastigales</taxon>
        <taxon>Neocallimastigaceae</taxon>
        <taxon>Neocallimastix</taxon>
    </lineage>
</organism>
<protein>
    <submittedName>
        <fullName evidence="3">Periplasmic binding protein-like II</fullName>
    </submittedName>
</protein>
<dbReference type="OrthoDB" id="5984008at2759"/>
<feature type="transmembrane region" description="Helical" evidence="2">
    <location>
        <begin position="539"/>
        <end position="560"/>
    </location>
</feature>
<keyword evidence="2" id="KW-1133">Transmembrane helix</keyword>
<feature type="region of interest" description="Disordered" evidence="1">
    <location>
        <begin position="774"/>
        <end position="795"/>
    </location>
</feature>
<dbReference type="PANTHER" id="PTHR43649">
    <property type="entry name" value="ARABINOSE-BINDING PROTEIN-RELATED"/>
    <property type="match status" value="1"/>
</dbReference>
<feature type="transmembrane region" description="Helical" evidence="2">
    <location>
        <begin position="507"/>
        <end position="527"/>
    </location>
</feature>
<feature type="transmembrane region" description="Helical" evidence="2">
    <location>
        <begin position="470"/>
        <end position="495"/>
    </location>
</feature>
<reference evidence="3 4" key="1">
    <citation type="submission" date="2016-08" db="EMBL/GenBank/DDBJ databases">
        <title>A Parts List for Fungal Cellulosomes Revealed by Comparative Genomics.</title>
        <authorList>
            <consortium name="DOE Joint Genome Institute"/>
            <person name="Haitjema C.H."/>
            <person name="Gilmore S.P."/>
            <person name="Henske J.K."/>
            <person name="Solomon K.V."/>
            <person name="De Groot R."/>
            <person name="Kuo A."/>
            <person name="Mondo S.J."/>
            <person name="Salamov A.A."/>
            <person name="Labutti K."/>
            <person name="Zhao Z."/>
            <person name="Chiniquy J."/>
            <person name="Barry K."/>
            <person name="Brewer H.M."/>
            <person name="Purvine S.O."/>
            <person name="Wright A.T."/>
            <person name="Boxma B."/>
            <person name="Van Alen T."/>
            <person name="Hackstein J.H."/>
            <person name="Baker S.E."/>
            <person name="Grigoriev I.V."/>
            <person name="O'Malley M.A."/>
        </authorList>
    </citation>
    <scope>NUCLEOTIDE SEQUENCE [LARGE SCALE GENOMIC DNA]</scope>
    <source>
        <strain evidence="3 4">G1</strain>
    </source>
</reference>
<dbReference type="Pfam" id="PF13416">
    <property type="entry name" value="SBP_bac_8"/>
    <property type="match status" value="1"/>
</dbReference>
<dbReference type="PANTHER" id="PTHR43649:SF12">
    <property type="entry name" value="DIACETYLCHITOBIOSE BINDING PROTEIN DASA"/>
    <property type="match status" value="1"/>
</dbReference>
<keyword evidence="2" id="KW-0812">Transmembrane</keyword>
<evidence type="ECO:0000313" key="3">
    <source>
        <dbReference type="EMBL" id="ORY31702.1"/>
    </source>
</evidence>
<dbReference type="Gene3D" id="3.40.190.10">
    <property type="entry name" value="Periplasmic binding protein-like II"/>
    <property type="match status" value="2"/>
</dbReference>
<feature type="region of interest" description="Disordered" evidence="1">
    <location>
        <begin position="902"/>
        <end position="921"/>
    </location>
</feature>
<evidence type="ECO:0000256" key="1">
    <source>
        <dbReference type="SAM" id="MobiDB-lite"/>
    </source>
</evidence>
<evidence type="ECO:0000313" key="4">
    <source>
        <dbReference type="Proteomes" id="UP000193920"/>
    </source>
</evidence>
<sequence>MIDSKKFGKYLTNLNEYLSETTTEKYKSGITNETYIVDNSFISIPLYLEYDMLYSNLDYLDKYEKPIPKTWNELIDTAKFIISEEQKDGNELIGYSADISDTEEGFCSLYEYIYSYRNGISEPYPEITNPEVEEAMKTLKRLKNELGTYGMRSSNSDISQCLNSTNCLFVKTWNNMPFKGNFTLTNLPGKVEGLSGSILGGYHLGVNKYITEEKKKKIAAVIEHIVEEESQKKISMQFGYQSALKDIYEDLFICGEYEQCQNFKTIQSILRPINVVENYKDYFKKYRNFLLKYLYEDSNLSECLSGIKYLTKVYVVNSELVNIPYMTIIGVTDLVMIFCYCFAFTKKHRFKFNILSPFYWFLYLLGMIIIMSYGFTGIGKLTEFKCRIRPIVFSLGFTMSNTVLLIRMLTNFPETEIIFSRFCRNHFGKAFLISIGFDIFLNSLALIEPARVETVSDNDKLYYQCKVESTLNLVAVILIFVYKFAILLGMAVAIFTEWNIEELKYDVHYAIATLFLSFIACIIYLMVSSLNTIQFSLQFVIPAFITYIYAVSCFFSYFIIRFFLRFSEDEESEEAIIKRICALDQSEKALNHFGSTDKTAISTNINRSSCSLSSKKNSIVDHLIILHNNGNEIKKSCEALRNSINSSSTNLSGTRVNIRKNSYGTSLESIRNFDESITMARRASQITAIPENKIADMVYSGSAGSNSNMNSNSYMNNNSVGQESYISDEFSVPSRTRTRSCENFNPTFTRTQRINSTPNKKYFGLGLGGYSKRSHENFPNPNSTPNNNNPASFTRKGSGISFTSVNPINASSYSNIPSRKCSTAAMSSITNSISSLSTTSRQSNNNITINGNGNGIGIDIGNSNGSQLSINKPISLMSNNIIKEGKANSIQNKNNNCIVNTDNDGNGSHDNENGNNELEPKVGNIKNDTTMLSVNPSLFTTTSFKSALDDNGKEN</sequence>
<keyword evidence="4" id="KW-1185">Reference proteome</keyword>
<feature type="transmembrane region" description="Helical" evidence="2">
    <location>
        <begin position="430"/>
        <end position="450"/>
    </location>
</feature>
<keyword evidence="2" id="KW-0472">Membrane</keyword>
<dbReference type="SUPFAM" id="SSF53850">
    <property type="entry name" value="Periplasmic binding protein-like II"/>
    <property type="match status" value="1"/>
</dbReference>
<feature type="transmembrane region" description="Helical" evidence="2">
    <location>
        <begin position="323"/>
        <end position="345"/>
    </location>
</feature>
<feature type="transmembrane region" description="Helical" evidence="2">
    <location>
        <begin position="388"/>
        <end position="409"/>
    </location>
</feature>
<gene>
    <name evidence="3" type="ORF">LY90DRAFT_673631</name>
</gene>
<feature type="transmembrane region" description="Helical" evidence="2">
    <location>
        <begin position="357"/>
        <end position="376"/>
    </location>
</feature>
<dbReference type="Proteomes" id="UP000193920">
    <property type="component" value="Unassembled WGS sequence"/>
</dbReference>
<dbReference type="InterPro" id="IPR006059">
    <property type="entry name" value="SBP"/>
</dbReference>
<dbReference type="EMBL" id="MCOG01000168">
    <property type="protein sequence ID" value="ORY31702.1"/>
    <property type="molecule type" value="Genomic_DNA"/>
</dbReference>
<dbReference type="InterPro" id="IPR050490">
    <property type="entry name" value="Bact_solute-bd_prot1"/>
</dbReference>
<proteinExistence type="predicted"/>